<evidence type="ECO:0000256" key="1">
    <source>
        <dbReference type="SAM" id="MobiDB-lite"/>
    </source>
</evidence>
<dbReference type="AlphaFoldDB" id="A0A543AY03"/>
<evidence type="ECO:0000313" key="4">
    <source>
        <dbReference type="Proteomes" id="UP000317043"/>
    </source>
</evidence>
<name>A0A543AY03_9ACTN</name>
<keyword evidence="2" id="KW-1133">Transmembrane helix</keyword>
<organism evidence="3 4">
    <name type="scientific">Stackebrandtia endophytica</name>
    <dbReference type="NCBI Taxonomy" id="1496996"/>
    <lineage>
        <taxon>Bacteria</taxon>
        <taxon>Bacillati</taxon>
        <taxon>Actinomycetota</taxon>
        <taxon>Actinomycetes</taxon>
        <taxon>Glycomycetales</taxon>
        <taxon>Glycomycetaceae</taxon>
        <taxon>Stackebrandtia</taxon>
    </lineage>
</organism>
<comment type="caution">
    <text evidence="3">The sequence shown here is derived from an EMBL/GenBank/DDBJ whole genome shotgun (WGS) entry which is preliminary data.</text>
</comment>
<dbReference type="Proteomes" id="UP000317043">
    <property type="component" value="Unassembled WGS sequence"/>
</dbReference>
<keyword evidence="2" id="KW-0812">Transmembrane</keyword>
<reference evidence="3 4" key="1">
    <citation type="submission" date="2019-06" db="EMBL/GenBank/DDBJ databases">
        <title>Sequencing the genomes of 1000 actinobacteria strains.</title>
        <authorList>
            <person name="Klenk H.-P."/>
        </authorList>
    </citation>
    <scope>NUCLEOTIDE SEQUENCE [LARGE SCALE GENOMIC DNA]</scope>
    <source>
        <strain evidence="3 4">DSM 45928</strain>
    </source>
</reference>
<feature type="compositionally biased region" description="Acidic residues" evidence="1">
    <location>
        <begin position="138"/>
        <end position="154"/>
    </location>
</feature>
<keyword evidence="2" id="KW-0472">Membrane</keyword>
<evidence type="ECO:0000313" key="3">
    <source>
        <dbReference type="EMBL" id="TQL77458.1"/>
    </source>
</evidence>
<accession>A0A543AY03</accession>
<feature type="region of interest" description="Disordered" evidence="1">
    <location>
        <begin position="131"/>
        <end position="154"/>
    </location>
</feature>
<keyword evidence="4" id="KW-1185">Reference proteome</keyword>
<dbReference type="EMBL" id="VFOW01000001">
    <property type="protein sequence ID" value="TQL77458.1"/>
    <property type="molecule type" value="Genomic_DNA"/>
</dbReference>
<dbReference type="RefSeq" id="WP_170183301.1">
    <property type="nucleotide sequence ID" value="NZ_JBHTGS010000001.1"/>
</dbReference>
<dbReference type="InParanoid" id="A0A543AY03"/>
<proteinExistence type="predicted"/>
<sequence>MRSGREEPTADDTTPSDEADTSTTARAHHLQHILGACYGALALGMVLATVLGIWLNSPGGPVVLPDPDALLRNGCAAPMSDDEETDYIGVRCDDPEATLLVLDVVSPVEPPGRPGCPFGTDQILPIYSPPLLEAASPPEDEEEVEEEEEEEEPEVTGILCARNLYPPHPGDPGAGGGLLVAGDCAALTEDDEVVETPCDGSGDHAAQLKVLAIVTNPDDCPDGTIEGQEATGAIFPMWKDLEPGDPGFEAICTRPNRDVVVE</sequence>
<feature type="transmembrane region" description="Helical" evidence="2">
    <location>
        <begin position="33"/>
        <end position="55"/>
    </location>
</feature>
<evidence type="ECO:0000256" key="2">
    <source>
        <dbReference type="SAM" id="Phobius"/>
    </source>
</evidence>
<gene>
    <name evidence="3" type="ORF">FB566_3017</name>
</gene>
<feature type="region of interest" description="Disordered" evidence="1">
    <location>
        <begin position="1"/>
        <end position="24"/>
    </location>
</feature>
<protein>
    <submittedName>
        <fullName evidence="3">Uncharacterized protein</fullName>
    </submittedName>
</protein>